<evidence type="ECO:0000256" key="6">
    <source>
        <dbReference type="ARBA" id="ARBA00022801"/>
    </source>
</evidence>
<dbReference type="InterPro" id="IPR013128">
    <property type="entry name" value="Peptidase_C1A"/>
</dbReference>
<dbReference type="RefSeq" id="XP_001471259.1">
    <property type="nucleotide sequence ID" value="XM_001471209.1"/>
</dbReference>
<dbReference type="Pfam" id="PF00112">
    <property type="entry name" value="Peptidase_C1"/>
    <property type="match status" value="2"/>
</dbReference>
<dbReference type="STRING" id="312017.A4VE98"/>
<evidence type="ECO:0000256" key="8">
    <source>
        <dbReference type="ARBA" id="ARBA00023145"/>
    </source>
</evidence>
<dbReference type="InParanoid" id="A4VE98"/>
<dbReference type="EMBL" id="GG662767">
    <property type="protein sequence ID" value="EDK31861.1"/>
    <property type="molecule type" value="Genomic_DNA"/>
</dbReference>
<dbReference type="KEGG" id="tet:TTHERM_00102779"/>
<evidence type="ECO:0000256" key="1">
    <source>
        <dbReference type="ARBA" id="ARBA00001594"/>
    </source>
</evidence>
<feature type="signal peptide" evidence="11">
    <location>
        <begin position="1"/>
        <end position="16"/>
    </location>
</feature>
<dbReference type="PROSITE" id="PS00639">
    <property type="entry name" value="THIOL_PROTEASE_HIS"/>
    <property type="match status" value="1"/>
</dbReference>
<dbReference type="Proteomes" id="UP000009168">
    <property type="component" value="Unassembled WGS sequence"/>
</dbReference>
<dbReference type="CDD" id="cd02698">
    <property type="entry name" value="Peptidase_C1A_CathepsinX"/>
    <property type="match status" value="1"/>
</dbReference>
<evidence type="ECO:0000256" key="5">
    <source>
        <dbReference type="ARBA" id="ARBA00022729"/>
    </source>
</evidence>
<dbReference type="OrthoDB" id="190265at2759"/>
<feature type="domain" description="Peptidase C1A papain C-terminal" evidence="12">
    <location>
        <begin position="337"/>
        <end position="581"/>
    </location>
</feature>
<evidence type="ECO:0000256" key="3">
    <source>
        <dbReference type="ARBA" id="ARBA00012516"/>
    </source>
</evidence>
<comment type="catalytic activity">
    <reaction evidence="1">
        <text>Release of C-terminal amino acid residues with broad specificity, but lacks action on C-terminal proline. Shows weak endopeptidase activity.</text>
        <dbReference type="EC" id="3.4.18.1"/>
    </reaction>
</comment>
<evidence type="ECO:0000256" key="10">
    <source>
        <dbReference type="ARBA" id="ARBA00023180"/>
    </source>
</evidence>
<gene>
    <name evidence="13" type="ORF">TTHERM_00102779</name>
</gene>
<evidence type="ECO:0000256" key="7">
    <source>
        <dbReference type="ARBA" id="ARBA00022807"/>
    </source>
</evidence>
<organism evidence="13 14">
    <name type="scientific">Tetrahymena thermophila (strain SB210)</name>
    <dbReference type="NCBI Taxonomy" id="312017"/>
    <lineage>
        <taxon>Eukaryota</taxon>
        <taxon>Sar</taxon>
        <taxon>Alveolata</taxon>
        <taxon>Ciliophora</taxon>
        <taxon>Intramacronucleata</taxon>
        <taxon>Oligohymenophorea</taxon>
        <taxon>Hymenostomatida</taxon>
        <taxon>Tetrahymenina</taxon>
        <taxon>Tetrahymenidae</taxon>
        <taxon>Tetrahymena</taxon>
    </lineage>
</organism>
<keyword evidence="4 13" id="KW-0645">Protease</keyword>
<comment type="similarity">
    <text evidence="2">Belongs to the peptidase C1 family.</text>
</comment>
<dbReference type="FunFam" id="3.90.70.10:FF:000117">
    <property type="entry name" value="Probable papain cysteine protease"/>
    <property type="match status" value="2"/>
</dbReference>
<dbReference type="OMA" id="KDNGCHG"/>
<dbReference type="InterPro" id="IPR033157">
    <property type="entry name" value="CTSZ"/>
</dbReference>
<dbReference type="HOGENOM" id="CLU_017989_0_0_1"/>
<dbReference type="GeneID" id="7841245"/>
<protein>
    <recommendedName>
        <fullName evidence="3">cathepsin X</fullName>
        <ecNumber evidence="3">3.4.18.1</ecNumber>
    </recommendedName>
</protein>
<keyword evidence="6" id="KW-0378">Hydrolase</keyword>
<feature type="domain" description="Peptidase C1A papain C-terminal" evidence="12">
    <location>
        <begin position="43"/>
        <end position="279"/>
    </location>
</feature>
<feature type="chain" id="PRO_5018644971" description="cathepsin X" evidence="11">
    <location>
        <begin position="17"/>
        <end position="585"/>
    </location>
</feature>
<name>A4VE98_TETTS</name>
<evidence type="ECO:0000256" key="11">
    <source>
        <dbReference type="SAM" id="SignalP"/>
    </source>
</evidence>
<dbReference type="EC" id="3.4.18.1" evidence="3"/>
<dbReference type="InterPro" id="IPR025660">
    <property type="entry name" value="Pept_his_AS"/>
</dbReference>
<dbReference type="Gene3D" id="3.90.70.10">
    <property type="entry name" value="Cysteine proteinases"/>
    <property type="match status" value="2"/>
</dbReference>
<dbReference type="eggNOG" id="KOG1543">
    <property type="taxonomic scope" value="Eukaryota"/>
</dbReference>
<evidence type="ECO:0000313" key="14">
    <source>
        <dbReference type="Proteomes" id="UP000009168"/>
    </source>
</evidence>
<dbReference type="InterPro" id="IPR000668">
    <property type="entry name" value="Peptidase_C1A_C"/>
</dbReference>
<dbReference type="GO" id="GO:0006508">
    <property type="term" value="P:proteolysis"/>
    <property type="evidence" value="ECO:0007669"/>
    <property type="project" value="UniProtKB-KW"/>
</dbReference>
<dbReference type="PROSITE" id="PS00640">
    <property type="entry name" value="THIOL_PROTEASE_ASN"/>
    <property type="match status" value="1"/>
</dbReference>
<keyword evidence="14" id="KW-1185">Reference proteome</keyword>
<dbReference type="PANTHER" id="PTHR12411">
    <property type="entry name" value="CYSTEINE PROTEASE FAMILY C1-RELATED"/>
    <property type="match status" value="1"/>
</dbReference>
<dbReference type="SMART" id="SM00645">
    <property type="entry name" value="Pept_C1"/>
    <property type="match status" value="2"/>
</dbReference>
<dbReference type="AlphaFoldDB" id="A4VE98"/>
<keyword evidence="7" id="KW-0788">Thiol protease</keyword>
<evidence type="ECO:0000259" key="12">
    <source>
        <dbReference type="SMART" id="SM00645"/>
    </source>
</evidence>
<dbReference type="GO" id="GO:0016807">
    <property type="term" value="F:cysteine-type carboxypeptidase activity"/>
    <property type="evidence" value="ECO:0007669"/>
    <property type="project" value="UniProtKB-EC"/>
</dbReference>
<keyword evidence="10" id="KW-0325">Glycoprotein</keyword>
<keyword evidence="8" id="KW-0865">Zymogen</keyword>
<dbReference type="InterPro" id="IPR025661">
    <property type="entry name" value="Pept_asp_AS"/>
</dbReference>
<proteinExistence type="inferred from homology"/>
<evidence type="ECO:0000313" key="13">
    <source>
        <dbReference type="EMBL" id="EDK31861.1"/>
    </source>
</evidence>
<dbReference type="InterPro" id="IPR038765">
    <property type="entry name" value="Papain-like_cys_pep_sf"/>
</dbReference>
<keyword evidence="9" id="KW-1015">Disulfide bond</keyword>
<accession>A4VE98</accession>
<evidence type="ECO:0000256" key="2">
    <source>
        <dbReference type="ARBA" id="ARBA00008455"/>
    </source>
</evidence>
<keyword evidence="5 11" id="KW-0732">Signal</keyword>
<evidence type="ECO:0000256" key="4">
    <source>
        <dbReference type="ARBA" id="ARBA00022670"/>
    </source>
</evidence>
<evidence type="ECO:0000256" key="9">
    <source>
        <dbReference type="ARBA" id="ARBA00023157"/>
    </source>
</evidence>
<reference evidence="14" key="1">
    <citation type="journal article" date="2006" name="PLoS Biol.">
        <title>Macronuclear genome sequence of the ciliate Tetrahymena thermophila, a model eukaryote.</title>
        <authorList>
            <person name="Eisen J.A."/>
            <person name="Coyne R.S."/>
            <person name="Wu M."/>
            <person name="Wu D."/>
            <person name="Thiagarajan M."/>
            <person name="Wortman J.R."/>
            <person name="Badger J.H."/>
            <person name="Ren Q."/>
            <person name="Amedeo P."/>
            <person name="Jones K.M."/>
            <person name="Tallon L.J."/>
            <person name="Delcher A.L."/>
            <person name="Salzberg S.L."/>
            <person name="Silva J.C."/>
            <person name="Haas B.J."/>
            <person name="Majoros W.H."/>
            <person name="Farzad M."/>
            <person name="Carlton J.M."/>
            <person name="Smith R.K. Jr."/>
            <person name="Garg J."/>
            <person name="Pearlman R.E."/>
            <person name="Karrer K.M."/>
            <person name="Sun L."/>
            <person name="Manning G."/>
            <person name="Elde N.C."/>
            <person name="Turkewitz A.P."/>
            <person name="Asai D.J."/>
            <person name="Wilkes D.E."/>
            <person name="Wang Y."/>
            <person name="Cai H."/>
            <person name="Collins K."/>
            <person name="Stewart B.A."/>
            <person name="Lee S.R."/>
            <person name="Wilamowska K."/>
            <person name="Weinberg Z."/>
            <person name="Ruzzo W.L."/>
            <person name="Wloga D."/>
            <person name="Gaertig J."/>
            <person name="Frankel J."/>
            <person name="Tsao C.-C."/>
            <person name="Gorovsky M.A."/>
            <person name="Keeling P.J."/>
            <person name="Waller R.F."/>
            <person name="Patron N.J."/>
            <person name="Cherry J.M."/>
            <person name="Stover N.A."/>
            <person name="Krieger C.J."/>
            <person name="del Toro C."/>
            <person name="Ryder H.F."/>
            <person name="Williamson S.C."/>
            <person name="Barbeau R.A."/>
            <person name="Hamilton E.P."/>
            <person name="Orias E."/>
        </authorList>
    </citation>
    <scope>NUCLEOTIDE SEQUENCE [LARGE SCALE GENOMIC DNA]</scope>
    <source>
        <strain evidence="14">SB210</strain>
    </source>
</reference>
<dbReference type="SUPFAM" id="SSF54001">
    <property type="entry name" value="Cysteine proteinases"/>
    <property type="match status" value="2"/>
</dbReference>
<sequence length="585" mass="65566">MLKQLVLITLVCAVFGQLQNEALPPHKSYKPYVISNAEFNSVLPSNFTWQNVNGTDYLTLVRNQHIPQYCGSCWAQAASSTLADRIKIARKAQWPDVVIAPQVLVSCDEYSNGCHGGNSGTAFQWIKEHNITDETCSPYQAYGHDNGLGCSAQIMCKNCMPNKGCWAQENAKVYTVAEYGDVKGEAQMMQEIFNRGPIACYIYATEYLRYNYTGGIYNDTSSYPGTNHVIEVVGWGEENNEKYWIIRNSWGSYWGEKGFYRQLRGVNMLNIESSNCNWAVPLDTWTNDVRNTTKVTEVSNNHTNNFRHTTCIRESNKNSTQLITGPLPHEYINAASLPANWDWRNINGVNYLSFTRNQHIPQYCGSCWAHGTTSSLADRINIARNRTWPDIALSVQVVLNCQAGGSCNGGQPMGVYQFANKQGIPEESCQNYLAADPKKATCSDTQRCLDCTSPIPTNTTVNPGTCWAVKQYPNWKVSQYGSVTGADKMKAEIYARGPISCGIYVTNKFEAYTGGIYKESTAFPMINHEIAVVGWGTDPQTGVEYWIGRNSWGTYWGENGFFRIQMHKQNLAIETDCSWGEPIVE</sequence>